<dbReference type="InterPro" id="IPR000792">
    <property type="entry name" value="Tscrpt_reg_LuxR_C"/>
</dbReference>
<dbReference type="SUPFAM" id="SSF46894">
    <property type="entry name" value="C-terminal effector domain of the bipartite response regulators"/>
    <property type="match status" value="1"/>
</dbReference>
<dbReference type="RefSeq" id="WP_378237384.1">
    <property type="nucleotide sequence ID" value="NZ_JBHRWK010000009.1"/>
</dbReference>
<dbReference type="InterPro" id="IPR036388">
    <property type="entry name" value="WH-like_DNA-bd_sf"/>
</dbReference>
<evidence type="ECO:0000256" key="1">
    <source>
        <dbReference type="ARBA" id="ARBA00023125"/>
    </source>
</evidence>
<dbReference type="EMBL" id="JBHRWK010000009">
    <property type="protein sequence ID" value="MFC3448703.1"/>
    <property type="molecule type" value="Genomic_DNA"/>
</dbReference>
<dbReference type="InterPro" id="IPR001789">
    <property type="entry name" value="Sig_transdc_resp-reg_receiver"/>
</dbReference>
<accession>A0ABV7NPH5</accession>
<dbReference type="Pfam" id="PF00196">
    <property type="entry name" value="GerE"/>
    <property type="match status" value="1"/>
</dbReference>
<organism evidence="5 6">
    <name type="scientific">Amycolatopsis speibonae</name>
    <dbReference type="NCBI Taxonomy" id="1450224"/>
    <lineage>
        <taxon>Bacteria</taxon>
        <taxon>Bacillati</taxon>
        <taxon>Actinomycetota</taxon>
        <taxon>Actinomycetes</taxon>
        <taxon>Pseudonocardiales</taxon>
        <taxon>Pseudonocardiaceae</taxon>
        <taxon>Amycolatopsis</taxon>
    </lineage>
</organism>
<evidence type="ECO:0000313" key="6">
    <source>
        <dbReference type="Proteomes" id="UP001595645"/>
    </source>
</evidence>
<dbReference type="Gene3D" id="1.10.10.10">
    <property type="entry name" value="Winged helix-like DNA-binding domain superfamily/Winged helix DNA-binding domain"/>
    <property type="match status" value="1"/>
</dbReference>
<feature type="domain" description="HTH luxR-type" evidence="3">
    <location>
        <begin position="141"/>
        <end position="206"/>
    </location>
</feature>
<dbReference type="PANTHER" id="PTHR43214">
    <property type="entry name" value="TWO-COMPONENT RESPONSE REGULATOR"/>
    <property type="match status" value="1"/>
</dbReference>
<dbReference type="PROSITE" id="PS50110">
    <property type="entry name" value="RESPONSE_REGULATORY"/>
    <property type="match status" value="1"/>
</dbReference>
<protein>
    <submittedName>
        <fullName evidence="5">LuxR C-terminal-related transcriptional regulator</fullName>
    </submittedName>
</protein>
<evidence type="ECO:0000259" key="3">
    <source>
        <dbReference type="PROSITE" id="PS50043"/>
    </source>
</evidence>
<keyword evidence="6" id="KW-1185">Reference proteome</keyword>
<comment type="caution">
    <text evidence="5">The sequence shown here is derived from an EMBL/GenBank/DDBJ whole genome shotgun (WGS) entry which is preliminary data.</text>
</comment>
<keyword evidence="1" id="KW-0238">DNA-binding</keyword>
<evidence type="ECO:0000259" key="4">
    <source>
        <dbReference type="PROSITE" id="PS50110"/>
    </source>
</evidence>
<evidence type="ECO:0000256" key="2">
    <source>
        <dbReference type="PROSITE-ProRule" id="PRU00169"/>
    </source>
</evidence>
<dbReference type="PROSITE" id="PS50043">
    <property type="entry name" value="HTH_LUXR_2"/>
    <property type="match status" value="1"/>
</dbReference>
<gene>
    <name evidence="5" type="ORF">ACFOSH_04585</name>
</gene>
<dbReference type="PRINTS" id="PR00038">
    <property type="entry name" value="HTHLUXR"/>
</dbReference>
<dbReference type="InterPro" id="IPR016032">
    <property type="entry name" value="Sig_transdc_resp-reg_C-effctor"/>
</dbReference>
<feature type="domain" description="Response regulatory" evidence="4">
    <location>
        <begin position="6"/>
        <end position="122"/>
    </location>
</feature>
<dbReference type="Gene3D" id="3.40.50.2300">
    <property type="match status" value="1"/>
</dbReference>
<reference evidence="6" key="1">
    <citation type="journal article" date="2019" name="Int. J. Syst. Evol. Microbiol.">
        <title>The Global Catalogue of Microorganisms (GCM) 10K type strain sequencing project: providing services to taxonomists for standard genome sequencing and annotation.</title>
        <authorList>
            <consortium name="The Broad Institute Genomics Platform"/>
            <consortium name="The Broad Institute Genome Sequencing Center for Infectious Disease"/>
            <person name="Wu L."/>
            <person name="Ma J."/>
        </authorList>
    </citation>
    <scope>NUCLEOTIDE SEQUENCE [LARGE SCALE GENOMIC DNA]</scope>
    <source>
        <strain evidence="6">CGMCC 4.7676</strain>
    </source>
</reference>
<evidence type="ECO:0000313" key="5">
    <source>
        <dbReference type="EMBL" id="MFC3448703.1"/>
    </source>
</evidence>
<dbReference type="SUPFAM" id="SSF52172">
    <property type="entry name" value="CheY-like"/>
    <property type="match status" value="1"/>
</dbReference>
<dbReference type="SMART" id="SM00421">
    <property type="entry name" value="HTH_LUXR"/>
    <property type="match status" value="1"/>
</dbReference>
<sequence>MRTGPRVLIVESNPVFRGGLGSVLGAAGLRVVGSAADAPSAAPLIMRELPDLVLLGDDDPGSDLEAGLDRILEARADQQVLLLVGRHSRAAAPQLLLRPGVRGRLPREVTDDHLVSVIREIGQNDEWIFVSAPQSALPALLTSERTVLSPREQEVVRLMARSLTNRQIARTLQLSDGTVKRHVHNIVAKLGAASRMDAVRRSVLIPPRSNDGPS</sequence>
<dbReference type="CDD" id="cd06170">
    <property type="entry name" value="LuxR_C_like"/>
    <property type="match status" value="1"/>
</dbReference>
<name>A0ABV7NPH5_9PSEU</name>
<dbReference type="Proteomes" id="UP001595645">
    <property type="component" value="Unassembled WGS sequence"/>
</dbReference>
<comment type="caution">
    <text evidence="2">Lacks conserved residue(s) required for the propagation of feature annotation.</text>
</comment>
<dbReference type="InterPro" id="IPR011006">
    <property type="entry name" value="CheY-like_superfamily"/>
</dbReference>
<proteinExistence type="predicted"/>
<dbReference type="InterPro" id="IPR039420">
    <property type="entry name" value="WalR-like"/>
</dbReference>